<feature type="signal peptide" evidence="1">
    <location>
        <begin position="1"/>
        <end position="22"/>
    </location>
</feature>
<sequence>MGHLPRLPIFALFLFLVGSGRRYAILGPRTDIRALLRMEFHVIITSRPGPTSTNPHLRGSITFRFSISTLTGSKYQYLHSRALHFHAATSSSQYLCCLFQISAPVQRKHSL</sequence>
<dbReference type="GeneID" id="85307057"/>
<reference evidence="2" key="1">
    <citation type="submission" date="2023-06" db="EMBL/GenBank/DDBJ databases">
        <title>Genome-scale phylogeny and comparative genomics of the fungal order Sordariales.</title>
        <authorList>
            <consortium name="Lawrence Berkeley National Laboratory"/>
            <person name="Hensen N."/>
            <person name="Bonometti L."/>
            <person name="Westerberg I."/>
            <person name="Brannstrom I.O."/>
            <person name="Guillou S."/>
            <person name="Cros-Aarteil S."/>
            <person name="Calhoun S."/>
            <person name="Haridas S."/>
            <person name="Kuo A."/>
            <person name="Mondo S."/>
            <person name="Pangilinan J."/>
            <person name="Riley R."/>
            <person name="Labutti K."/>
            <person name="Andreopoulos B."/>
            <person name="Lipzen A."/>
            <person name="Chen C."/>
            <person name="Yanf M."/>
            <person name="Daum C."/>
            <person name="Ng V."/>
            <person name="Clum A."/>
            <person name="Steindorff A."/>
            <person name="Ohm R."/>
            <person name="Martin F."/>
            <person name="Silar P."/>
            <person name="Natvig D."/>
            <person name="Lalanne C."/>
            <person name="Gautier V."/>
            <person name="Ament-Velasquez S.L."/>
            <person name="Kruys A."/>
            <person name="Hutchinson M.I."/>
            <person name="Powell A.J."/>
            <person name="Barry K."/>
            <person name="Miller A.N."/>
            <person name="Grigoriev I.V."/>
            <person name="Debuchy R."/>
            <person name="Gladieux P."/>
            <person name="Thoren M.H."/>
            <person name="Johannesson H."/>
        </authorList>
    </citation>
    <scope>NUCLEOTIDE SEQUENCE</scope>
    <source>
        <strain evidence="2">8032-3</strain>
    </source>
</reference>
<organism evidence="2 3">
    <name type="scientific">Phialemonium atrogriseum</name>
    <dbReference type="NCBI Taxonomy" id="1093897"/>
    <lineage>
        <taxon>Eukaryota</taxon>
        <taxon>Fungi</taxon>
        <taxon>Dikarya</taxon>
        <taxon>Ascomycota</taxon>
        <taxon>Pezizomycotina</taxon>
        <taxon>Sordariomycetes</taxon>
        <taxon>Sordariomycetidae</taxon>
        <taxon>Cephalothecales</taxon>
        <taxon>Cephalothecaceae</taxon>
        <taxon>Phialemonium</taxon>
    </lineage>
</organism>
<keyword evidence="3" id="KW-1185">Reference proteome</keyword>
<protein>
    <recommendedName>
        <fullName evidence="4">Secreted protein</fullName>
    </recommendedName>
</protein>
<name>A0AAJ0C3Z6_9PEZI</name>
<evidence type="ECO:0008006" key="4">
    <source>
        <dbReference type="Google" id="ProtNLM"/>
    </source>
</evidence>
<dbReference type="Proteomes" id="UP001244011">
    <property type="component" value="Unassembled WGS sequence"/>
</dbReference>
<proteinExistence type="predicted"/>
<dbReference type="EMBL" id="MU839004">
    <property type="protein sequence ID" value="KAK1768678.1"/>
    <property type="molecule type" value="Genomic_DNA"/>
</dbReference>
<dbReference type="RefSeq" id="XP_060284891.1">
    <property type="nucleotide sequence ID" value="XM_060423870.1"/>
</dbReference>
<evidence type="ECO:0000313" key="3">
    <source>
        <dbReference type="Proteomes" id="UP001244011"/>
    </source>
</evidence>
<gene>
    <name evidence="2" type="ORF">QBC33DRAFT_355302</name>
</gene>
<evidence type="ECO:0000256" key="1">
    <source>
        <dbReference type="SAM" id="SignalP"/>
    </source>
</evidence>
<feature type="chain" id="PRO_5042610255" description="Secreted protein" evidence="1">
    <location>
        <begin position="23"/>
        <end position="111"/>
    </location>
</feature>
<dbReference type="AlphaFoldDB" id="A0AAJ0C3Z6"/>
<accession>A0AAJ0C3Z6</accession>
<comment type="caution">
    <text evidence="2">The sequence shown here is derived from an EMBL/GenBank/DDBJ whole genome shotgun (WGS) entry which is preliminary data.</text>
</comment>
<evidence type="ECO:0000313" key="2">
    <source>
        <dbReference type="EMBL" id="KAK1768678.1"/>
    </source>
</evidence>
<keyword evidence="1" id="KW-0732">Signal</keyword>